<dbReference type="AlphaFoldDB" id="A0A6L7H9M8"/>
<feature type="transmembrane region" description="Helical" evidence="1">
    <location>
        <begin position="34"/>
        <end position="55"/>
    </location>
</feature>
<dbReference type="OMA" id="IYASICW"/>
<dbReference type="Proteomes" id="UP000000594">
    <property type="component" value="Chromosome"/>
</dbReference>
<reference evidence="2 3" key="1">
    <citation type="journal article" date="2009" name="J. Bacteriol.">
        <title>The complete genome sequence of Bacillus anthracis Ames 'Ancestor'.</title>
        <authorList>
            <person name="Ravel J."/>
            <person name="Jiang L."/>
            <person name="Stanley S.T."/>
            <person name="Wilson M.R."/>
            <person name="Decker R.S."/>
            <person name="Read T.D."/>
            <person name="Worsham P."/>
            <person name="Keim P.S."/>
            <person name="Salzberg S.L."/>
            <person name="Fraser-Liggett C.M."/>
            <person name="Rasko D.A."/>
        </authorList>
    </citation>
    <scope>NUCLEOTIDE SEQUENCE [LARGE SCALE GENOMIC DNA]</scope>
    <source>
        <strain evidence="3">Ames ancestor</strain>
    </source>
</reference>
<accession>A0A2P0HL08</accession>
<evidence type="ECO:0000313" key="3">
    <source>
        <dbReference type="Proteomes" id="UP000000594"/>
    </source>
</evidence>
<accession>E9R7Z0</accession>
<sequence length="112" mass="12451">MNGFQRDGGKEKFQQAKFAGEGKGILIINHAMKVMCIHGFFLATISYLLVLRYAAGYLLWVGSQEQGFPLISRAGIVYIVVQMISLFMRVFVGIAKAILPYTSRAFLLTVIS</sequence>
<organism evidence="2 3">
    <name type="scientific">Bacillus anthracis</name>
    <name type="common">anthrax bacterium</name>
    <dbReference type="NCBI Taxonomy" id="1392"/>
    <lineage>
        <taxon>Bacteria</taxon>
        <taxon>Bacillati</taxon>
        <taxon>Bacillota</taxon>
        <taxon>Bacilli</taxon>
        <taxon>Bacillales</taxon>
        <taxon>Bacillaceae</taxon>
        <taxon>Bacillus</taxon>
        <taxon>Bacillus cereus group</taxon>
    </lineage>
</organism>
<accession>E9R7Z1</accession>
<evidence type="ECO:0000313" key="2">
    <source>
        <dbReference type="EMBL" id="AAT35459.1"/>
    </source>
</evidence>
<keyword evidence="1" id="KW-0472">Membrane</keyword>
<keyword evidence="1" id="KW-0812">Transmembrane</keyword>
<accession>Q81XK4</accession>
<keyword evidence="1" id="KW-1133">Transmembrane helix</keyword>
<name>A0A6L7H9M8_BACAN</name>
<gene>
    <name evidence="2" type="ordered locus">GBAA_5232</name>
</gene>
<evidence type="ECO:0000256" key="1">
    <source>
        <dbReference type="SAM" id="Phobius"/>
    </source>
</evidence>
<dbReference type="EMBL" id="AE017334">
    <property type="protein sequence ID" value="AAT35459.1"/>
    <property type="molecule type" value="Genomic_DNA"/>
</dbReference>
<dbReference type="KEGG" id="banh:HYU01_25585"/>
<accession>Q6KIW2</accession>
<dbReference type="GeneID" id="70676502"/>
<keyword evidence="3" id="KW-1185">Reference proteome</keyword>
<accession>Q6HRD3</accession>
<dbReference type="RefSeq" id="WP_009878351.1">
    <property type="nucleotide sequence ID" value="NZ_AP014833.1"/>
</dbReference>
<dbReference type="OrthoDB" id="2454059at2"/>
<protein>
    <submittedName>
        <fullName evidence="2">Uncharacterized protein</fullName>
    </submittedName>
</protein>
<dbReference type="KEGG" id="bar:GBAA_5232"/>
<proteinExistence type="predicted"/>
<feature type="transmembrane region" description="Helical" evidence="1">
    <location>
        <begin position="75"/>
        <end position="99"/>
    </location>
</feature>
<dbReference type="PATRIC" id="fig|1392.230.peg.5152"/>
<accession>A0A6L7H9M8</accession>